<comment type="caution">
    <text evidence="1">The sequence shown here is derived from an EMBL/GenBank/DDBJ whole genome shotgun (WGS) entry which is preliminary data.</text>
</comment>
<dbReference type="EMBL" id="JAEDAH010000088">
    <property type="protein sequence ID" value="MCA6064605.1"/>
    <property type="molecule type" value="Genomic_DNA"/>
</dbReference>
<dbReference type="RefSeq" id="WP_225675742.1">
    <property type="nucleotide sequence ID" value="NZ_JAEDAH010000088.1"/>
</dbReference>
<organism evidence="1 2">
    <name type="scientific">Thalassolituus marinus</name>
    <dbReference type="NCBI Taxonomy" id="671053"/>
    <lineage>
        <taxon>Bacteria</taxon>
        <taxon>Pseudomonadati</taxon>
        <taxon>Pseudomonadota</taxon>
        <taxon>Gammaproteobacteria</taxon>
        <taxon>Oceanospirillales</taxon>
        <taxon>Oceanospirillaceae</taxon>
        <taxon>Thalassolituus</taxon>
    </lineage>
</organism>
<protein>
    <recommendedName>
        <fullName evidence="3">Suppressor of fused-like domain-containing protein</fullName>
    </recommendedName>
</protein>
<evidence type="ECO:0000313" key="2">
    <source>
        <dbReference type="Proteomes" id="UP000714380"/>
    </source>
</evidence>
<keyword evidence="2" id="KW-1185">Reference proteome</keyword>
<reference evidence="1 2" key="1">
    <citation type="submission" date="2020-12" db="EMBL/GenBank/DDBJ databases">
        <title>Novel Thalassolituus-related marine hydrocarbonoclastic bacteria mediated algae-derived hydrocarbons mineralization in twilight zone of the northern South China Sea.</title>
        <authorList>
            <person name="Dong C."/>
        </authorList>
    </citation>
    <scope>NUCLEOTIDE SEQUENCE [LARGE SCALE GENOMIC DNA]</scope>
    <source>
        <strain evidence="1 2">IMCC1826</strain>
    </source>
</reference>
<dbReference type="Proteomes" id="UP000714380">
    <property type="component" value="Unassembled WGS sequence"/>
</dbReference>
<evidence type="ECO:0008006" key="3">
    <source>
        <dbReference type="Google" id="ProtNLM"/>
    </source>
</evidence>
<accession>A0ABS7ZVJ6</accession>
<name>A0ABS7ZVJ6_9GAMM</name>
<gene>
    <name evidence="1" type="ORF">I9W95_13405</name>
</gene>
<evidence type="ECO:0000313" key="1">
    <source>
        <dbReference type="EMBL" id="MCA6064605.1"/>
    </source>
</evidence>
<proteinExistence type="predicted"/>
<sequence length="169" mass="19096">MAPSEHHKEVAIFLKNEFDGEAKMTAYRDNKGSNPIPIGEFGSSKHKLFSTIGAFDMSLKLPPGNYEFASYGNLEWLPNVLASSIYWLKERSCSEWPLVCEDVVKHNAKSTYRHMAFIPSAFSLKVSNGQIIQWLLGVPITDEEISITVSQVLEKAKSVYPEWLFHENA</sequence>